<keyword evidence="2 5" id="KW-0479">Metal-binding</keyword>
<proteinExistence type="inferred from homology"/>
<dbReference type="AlphaFoldDB" id="Q2JAM9"/>
<feature type="binding site" evidence="5">
    <location>
        <position position="520"/>
    </location>
    <ligand>
        <name>Fe cation</name>
        <dbReference type="ChEBI" id="CHEBI:24875"/>
        <note>catalytic</note>
    </ligand>
</feature>
<keyword evidence="6" id="KW-0223">Dioxygenase</keyword>
<evidence type="ECO:0000256" key="2">
    <source>
        <dbReference type="ARBA" id="ARBA00022723"/>
    </source>
</evidence>
<feature type="binding site" evidence="5">
    <location>
        <position position="216"/>
    </location>
    <ligand>
        <name>Fe cation</name>
        <dbReference type="ChEBI" id="CHEBI:24875"/>
        <note>catalytic</note>
    </ligand>
</feature>
<evidence type="ECO:0000313" key="7">
    <source>
        <dbReference type="EMBL" id="ABD11663.1"/>
    </source>
</evidence>
<dbReference type="RefSeq" id="WP_011436709.1">
    <property type="nucleotide sequence ID" value="NC_007777.1"/>
</dbReference>
<dbReference type="GO" id="GO:0046872">
    <property type="term" value="F:metal ion binding"/>
    <property type="evidence" value="ECO:0007669"/>
    <property type="project" value="UniProtKB-KW"/>
</dbReference>
<dbReference type="KEGG" id="fra:Francci3_2295"/>
<sequence length="565" mass="62050">MDHALYHVLEPSREYDVELTTTAGQWPAGLRGHAFVVGPSQPTALDFFLTGPGMLTRVDLATQRWQTRRVVTPDLAILGALRSVLPPAELAGLLVGARPAVSHTAPHFFGDRLLLTSDRQRPVEFDPVTFDFKSFLGGVDEYPQVGAHPLFPGVQTTSHPVVDLDDGCLWWCNIHLRPRGNSTADVEGPLWVVRWDGSGALESWHVPGARIVQGTHEVTVTRDYVIFTEIGFRPEPGSVAGRNRTRPHQPFTDIYLVAKRDLTTRRVGGAVPVAHARVPYESFHEFADYAQDGDDITLYVAHSNGWDINYAITDTDTVWGSGKHFPASLRGFLPTPVDASPVGRYVIAGRTGEVRATRYFLEPRRHWGTLLYARDLRRPALERGRYLWQAYWGAPPDSLVSRVVEMYRDHPHRVVPVDQLPAGGTASSVVCIDLETMTEKCSWSFPTGTIGESPVYVPVTGDGDVAPGGENGDGSGDGWLLVFLKHADRTEIQVFDALALDAGPVAVATAPGLKIPVLFHSGYAASIRSVDTGYRRFFADDLGTAWRSLGPTVRRVVADVLDRLG</sequence>
<keyword evidence="4 5" id="KW-0408">Iron</keyword>
<dbReference type="PANTHER" id="PTHR10543:SF89">
    <property type="entry name" value="CAROTENOID 9,10(9',10')-CLEAVAGE DIOXYGENASE 1"/>
    <property type="match status" value="1"/>
</dbReference>
<dbReference type="EMBL" id="CP000249">
    <property type="protein sequence ID" value="ABD11663.1"/>
    <property type="molecule type" value="Genomic_DNA"/>
</dbReference>
<dbReference type="GO" id="GO:0016121">
    <property type="term" value="P:carotene catabolic process"/>
    <property type="evidence" value="ECO:0007669"/>
    <property type="project" value="TreeGrafter"/>
</dbReference>
<feature type="binding site" evidence="5">
    <location>
        <position position="159"/>
    </location>
    <ligand>
        <name>Fe cation</name>
        <dbReference type="ChEBI" id="CHEBI:24875"/>
        <note>catalytic</note>
    </ligand>
</feature>
<dbReference type="EC" id="1.13.11.-" evidence="6"/>
<comment type="similarity">
    <text evidence="1 6">Belongs to the carotenoid oxygenase family.</text>
</comment>
<keyword evidence="3 6" id="KW-0560">Oxidoreductase</keyword>
<evidence type="ECO:0000256" key="5">
    <source>
        <dbReference type="PIRSR" id="PIRSR604294-1"/>
    </source>
</evidence>
<dbReference type="HOGENOM" id="CLU_024869_0_0_11"/>
<gene>
    <name evidence="7" type="ordered locus">Francci3_2295</name>
</gene>
<reference evidence="7 8" key="1">
    <citation type="journal article" date="2007" name="Genome Res.">
        <title>Genome characteristics of facultatively symbiotic Frankia sp. strains reflect host range and host plant biogeography.</title>
        <authorList>
            <person name="Normand P."/>
            <person name="Lapierre P."/>
            <person name="Tisa L.S."/>
            <person name="Gogarten J.P."/>
            <person name="Alloisio N."/>
            <person name="Bagnarol E."/>
            <person name="Bassi C.A."/>
            <person name="Berry A.M."/>
            <person name="Bickhart D.M."/>
            <person name="Choisne N."/>
            <person name="Couloux A."/>
            <person name="Cournoyer B."/>
            <person name="Cruveiller S."/>
            <person name="Daubin V."/>
            <person name="Demange N."/>
            <person name="Francino M.P."/>
            <person name="Goltsman E."/>
            <person name="Huang Y."/>
            <person name="Kopp O.R."/>
            <person name="Labarre L."/>
            <person name="Lapidus A."/>
            <person name="Lavire C."/>
            <person name="Marechal J."/>
            <person name="Martinez M."/>
            <person name="Mastronunzio J.E."/>
            <person name="Mullin B.C."/>
            <person name="Niemann J."/>
            <person name="Pujic P."/>
            <person name="Rawnsley T."/>
            <person name="Rouy Z."/>
            <person name="Schenowitz C."/>
            <person name="Sellstedt A."/>
            <person name="Tavares F."/>
            <person name="Tomkins J.P."/>
            <person name="Vallenet D."/>
            <person name="Valverde C."/>
            <person name="Wall L.G."/>
            <person name="Wang Y."/>
            <person name="Medigue C."/>
            <person name="Benson D.R."/>
        </authorList>
    </citation>
    <scope>NUCLEOTIDE SEQUENCE [LARGE SCALE GENOMIC DNA]</scope>
    <source>
        <strain evidence="8">DSM 45818 / CECT 9043 / CcI3</strain>
    </source>
</reference>
<organism evidence="7 8">
    <name type="scientific">Frankia casuarinae (strain DSM 45818 / CECT 9043 / HFP020203 / CcI3)</name>
    <dbReference type="NCBI Taxonomy" id="106370"/>
    <lineage>
        <taxon>Bacteria</taxon>
        <taxon>Bacillati</taxon>
        <taxon>Actinomycetota</taxon>
        <taxon>Actinomycetes</taxon>
        <taxon>Frankiales</taxon>
        <taxon>Frankiaceae</taxon>
        <taxon>Frankia</taxon>
    </lineage>
</organism>
<dbReference type="PANTHER" id="PTHR10543">
    <property type="entry name" value="BETA-CAROTENE DIOXYGENASE"/>
    <property type="match status" value="1"/>
</dbReference>
<keyword evidence="8" id="KW-1185">Reference proteome</keyword>
<accession>Q2JAM9</accession>
<evidence type="ECO:0000256" key="4">
    <source>
        <dbReference type="ARBA" id="ARBA00023004"/>
    </source>
</evidence>
<evidence type="ECO:0000256" key="3">
    <source>
        <dbReference type="ARBA" id="ARBA00023002"/>
    </source>
</evidence>
<name>Q2JAM9_FRACC</name>
<dbReference type="eggNOG" id="COG3670">
    <property type="taxonomic scope" value="Bacteria"/>
</dbReference>
<protein>
    <recommendedName>
        <fullName evidence="6">Dioxygenase</fullName>
        <ecNumber evidence="6">1.13.11.-</ecNumber>
    </recommendedName>
</protein>
<dbReference type="Proteomes" id="UP000001937">
    <property type="component" value="Chromosome"/>
</dbReference>
<evidence type="ECO:0000256" key="6">
    <source>
        <dbReference type="RuleBase" id="RU364048"/>
    </source>
</evidence>
<dbReference type="Pfam" id="PF03055">
    <property type="entry name" value="RPE65"/>
    <property type="match status" value="1"/>
</dbReference>
<evidence type="ECO:0000313" key="8">
    <source>
        <dbReference type="Proteomes" id="UP000001937"/>
    </source>
</evidence>
<dbReference type="GO" id="GO:0010436">
    <property type="term" value="F:carotenoid dioxygenase activity"/>
    <property type="evidence" value="ECO:0007669"/>
    <property type="project" value="TreeGrafter"/>
</dbReference>
<dbReference type="InterPro" id="IPR004294">
    <property type="entry name" value="Carotenoid_Oase"/>
</dbReference>
<dbReference type="OrthoDB" id="972944at2"/>
<evidence type="ECO:0000256" key="1">
    <source>
        <dbReference type="ARBA" id="ARBA00006787"/>
    </source>
</evidence>
<comment type="cofactor">
    <cofactor evidence="5 6">
        <name>Fe(2+)</name>
        <dbReference type="ChEBI" id="CHEBI:29033"/>
    </cofactor>
    <text evidence="5 6">Binds 1 Fe(2+) ion per subunit.</text>
</comment>
<dbReference type="STRING" id="106370.Francci3_2295"/>
<feature type="binding site" evidence="5">
    <location>
        <position position="284"/>
    </location>
    <ligand>
        <name>Fe cation</name>
        <dbReference type="ChEBI" id="CHEBI:24875"/>
        <note>catalytic</note>
    </ligand>
</feature>